<dbReference type="PANTHER" id="PTHR43434:SF1">
    <property type="entry name" value="PHOSPHOGLYCOLATE PHOSPHATASE"/>
    <property type="match status" value="1"/>
</dbReference>
<comment type="catalytic activity">
    <reaction evidence="1">
        <text>2-phosphoglycolate + H2O = glycolate + phosphate</text>
        <dbReference type="Rhea" id="RHEA:14369"/>
        <dbReference type="ChEBI" id="CHEBI:15377"/>
        <dbReference type="ChEBI" id="CHEBI:29805"/>
        <dbReference type="ChEBI" id="CHEBI:43474"/>
        <dbReference type="ChEBI" id="CHEBI:58033"/>
        <dbReference type="EC" id="3.1.3.18"/>
    </reaction>
</comment>
<dbReference type="SFLD" id="SFLDS00003">
    <property type="entry name" value="Haloacid_Dehalogenase"/>
    <property type="match status" value="1"/>
</dbReference>
<evidence type="ECO:0000256" key="4">
    <source>
        <dbReference type="ARBA" id="ARBA00013078"/>
    </source>
</evidence>
<evidence type="ECO:0000256" key="1">
    <source>
        <dbReference type="ARBA" id="ARBA00000830"/>
    </source>
</evidence>
<dbReference type="NCBIfam" id="TIGR01549">
    <property type="entry name" value="HAD-SF-IA-v1"/>
    <property type="match status" value="1"/>
</dbReference>
<accession>A0A161Q944</accession>
<evidence type="ECO:0000256" key="2">
    <source>
        <dbReference type="ARBA" id="ARBA00004818"/>
    </source>
</evidence>
<comment type="caution">
    <text evidence="5">The sequence shown here is derived from an EMBL/GenBank/DDBJ whole genome shotgun (WGS) entry which is preliminary data.</text>
</comment>
<dbReference type="SFLD" id="SFLDG01129">
    <property type="entry name" value="C1.5:_HAD__Beta-PGM__Phosphata"/>
    <property type="match status" value="1"/>
</dbReference>
<dbReference type="SUPFAM" id="SSF56784">
    <property type="entry name" value="HAD-like"/>
    <property type="match status" value="1"/>
</dbReference>
<dbReference type="InterPro" id="IPR050155">
    <property type="entry name" value="HAD-like_hydrolase_sf"/>
</dbReference>
<dbReference type="PRINTS" id="PR00413">
    <property type="entry name" value="HADHALOGNASE"/>
</dbReference>
<protein>
    <recommendedName>
        <fullName evidence="4">phosphoglycolate phosphatase</fullName>
        <ecNumber evidence="4">3.1.3.18</ecNumber>
    </recommendedName>
</protein>
<organism evidence="5 6">
    <name type="scientific">Tistrella mobilis</name>
    <dbReference type="NCBI Taxonomy" id="171437"/>
    <lineage>
        <taxon>Bacteria</taxon>
        <taxon>Pseudomonadati</taxon>
        <taxon>Pseudomonadota</taxon>
        <taxon>Alphaproteobacteria</taxon>
        <taxon>Geminicoccales</taxon>
        <taxon>Geminicoccaceae</taxon>
        <taxon>Tistrella</taxon>
    </lineage>
</organism>
<proteinExistence type="inferred from homology"/>
<dbReference type="InterPro" id="IPR023214">
    <property type="entry name" value="HAD_sf"/>
</dbReference>
<dbReference type="GO" id="GO:0008967">
    <property type="term" value="F:phosphoglycolate phosphatase activity"/>
    <property type="evidence" value="ECO:0007669"/>
    <property type="project" value="UniProtKB-EC"/>
</dbReference>
<dbReference type="Gene3D" id="1.10.150.240">
    <property type="entry name" value="Putative phosphatase, domain 2"/>
    <property type="match status" value="1"/>
</dbReference>
<reference evidence="5 6" key="1">
    <citation type="submission" date="2015-12" db="EMBL/GenBank/DDBJ databases">
        <title>Genome sequence of Tistrella mobilis MCCC 1A02139.</title>
        <authorList>
            <person name="Lu L."/>
            <person name="Lai Q."/>
            <person name="Shao Z."/>
            <person name="Qian P."/>
        </authorList>
    </citation>
    <scope>NUCLEOTIDE SEQUENCE [LARGE SCALE GENOMIC DNA]</scope>
    <source>
        <strain evidence="5 6">MCCC 1A02139</strain>
    </source>
</reference>
<dbReference type="GO" id="GO:0005829">
    <property type="term" value="C:cytosol"/>
    <property type="evidence" value="ECO:0007669"/>
    <property type="project" value="TreeGrafter"/>
</dbReference>
<dbReference type="GeneID" id="97242171"/>
<name>A0A161Q944_9PROT</name>
<dbReference type="InterPro" id="IPR006439">
    <property type="entry name" value="HAD-SF_hydro_IA"/>
</dbReference>
<dbReference type="EMBL" id="LPZR01000001">
    <property type="protein sequence ID" value="KYO57899.1"/>
    <property type="molecule type" value="Genomic_DNA"/>
</dbReference>
<dbReference type="CDD" id="cd01427">
    <property type="entry name" value="HAD_like"/>
    <property type="match status" value="1"/>
</dbReference>
<dbReference type="EC" id="3.1.3.18" evidence="4"/>
<dbReference type="InterPro" id="IPR036412">
    <property type="entry name" value="HAD-like_sf"/>
</dbReference>
<evidence type="ECO:0000313" key="6">
    <source>
        <dbReference type="Proteomes" id="UP000075787"/>
    </source>
</evidence>
<evidence type="ECO:0000313" key="5">
    <source>
        <dbReference type="EMBL" id="KYO57899.1"/>
    </source>
</evidence>
<dbReference type="Proteomes" id="UP000075787">
    <property type="component" value="Unassembled WGS sequence"/>
</dbReference>
<dbReference type="RefSeq" id="WP_062760954.1">
    <property type="nucleotide sequence ID" value="NZ_CP121045.1"/>
</dbReference>
<evidence type="ECO:0000256" key="3">
    <source>
        <dbReference type="ARBA" id="ARBA00006171"/>
    </source>
</evidence>
<gene>
    <name evidence="5" type="ORF">AUP44_00210</name>
</gene>
<comment type="pathway">
    <text evidence="2">Organic acid metabolism; glycolate biosynthesis; glycolate from 2-phosphoglycolate: step 1/1.</text>
</comment>
<sequence>MTIGAERPRIEAILFDKDGTLVDFDASWGPVNRRVAERLARGDLRLAHRLLEAAGHDPETDRVLPGSLFAMGDSISLARAWSPFLPGQPDALRLSREIDRMFVSFGAGAAQPVCDLPALFGALRAGGLRLGIATNDSAAGAEALVAQCGLHAHLDFVAGYDSGHGAKPGPGMLTAFAATIGRPASVVAVVGDSLHDVALARAGGAGLAVVVKGGARVDPTVAAAADLVLDRLEDVTGLVPKLAAG</sequence>
<dbReference type="Gene3D" id="3.40.50.1000">
    <property type="entry name" value="HAD superfamily/HAD-like"/>
    <property type="match status" value="1"/>
</dbReference>
<dbReference type="InterPro" id="IPR023198">
    <property type="entry name" value="PGP-like_dom2"/>
</dbReference>
<comment type="similarity">
    <text evidence="3">Belongs to the HAD-like hydrolase superfamily. CbbY/CbbZ/Gph/YieH family.</text>
</comment>
<dbReference type="PANTHER" id="PTHR43434">
    <property type="entry name" value="PHOSPHOGLYCOLATE PHOSPHATASE"/>
    <property type="match status" value="1"/>
</dbReference>
<dbReference type="GO" id="GO:0006281">
    <property type="term" value="P:DNA repair"/>
    <property type="evidence" value="ECO:0007669"/>
    <property type="project" value="TreeGrafter"/>
</dbReference>
<dbReference type="AlphaFoldDB" id="A0A161Q944"/>
<dbReference type="Pfam" id="PF00702">
    <property type="entry name" value="Hydrolase"/>
    <property type="match status" value="1"/>
</dbReference>
<dbReference type="OrthoDB" id="9797743at2"/>